<dbReference type="AlphaFoldDB" id="G5KEK7"/>
<keyword evidence="1" id="KW-0175">Coiled coil</keyword>
<gene>
    <name evidence="2" type="ORF">STRUR_0842</name>
</gene>
<feature type="coiled-coil region" evidence="1">
    <location>
        <begin position="78"/>
        <end position="105"/>
    </location>
</feature>
<accession>G5KEK7</accession>
<evidence type="ECO:0000313" key="3">
    <source>
        <dbReference type="Proteomes" id="UP000005388"/>
    </source>
</evidence>
<dbReference type="RefSeq" id="WP_006740034.1">
    <property type="nucleotide sequence ID" value="NZ_AEUZ02000001.1"/>
</dbReference>
<dbReference type="STRING" id="764291.STRUR_0842"/>
<sequence length="136" mass="15421">MKLTFIRKLQEFDETGQPSSTKVILGNTDGALFPVFLNAEKINLSNTKLLNLALEKIYEENFPQRAENEKFNLFGSKIAEVDATIEKANKKIEEMTTQMTSQRTQSAVAQKTILDLLTLLYTKGLINDEDFTKLTQ</sequence>
<evidence type="ECO:0000313" key="2">
    <source>
        <dbReference type="EMBL" id="EHJ57320.1"/>
    </source>
</evidence>
<organism evidence="2 3">
    <name type="scientific">Streptococcus urinalis 2285-97</name>
    <dbReference type="NCBI Taxonomy" id="764291"/>
    <lineage>
        <taxon>Bacteria</taxon>
        <taxon>Bacillati</taxon>
        <taxon>Bacillota</taxon>
        <taxon>Bacilli</taxon>
        <taxon>Lactobacillales</taxon>
        <taxon>Streptococcaceae</taxon>
        <taxon>Streptococcus</taxon>
    </lineage>
</organism>
<dbReference type="InterPro" id="IPR009796">
    <property type="entry name" value="DUF1366"/>
</dbReference>
<reference evidence="2 3" key="1">
    <citation type="journal article" date="2014" name="Int. J. Syst. Evol. Microbiol.">
        <title>Phylogenomics and the dynamic genome evolution of the genus Streptococcus.</title>
        <authorList>
            <consortium name="The Broad Institute Genome Sequencing Platform"/>
            <person name="Richards V.P."/>
            <person name="Palmer S.R."/>
            <person name="Pavinski Bitar P.D."/>
            <person name="Qin X."/>
            <person name="Weinstock G.M."/>
            <person name="Highlander S.K."/>
            <person name="Town C.D."/>
            <person name="Burne R.A."/>
            <person name="Stanhope M.J."/>
        </authorList>
    </citation>
    <scope>NUCLEOTIDE SEQUENCE [LARGE SCALE GENOMIC DNA]</scope>
    <source>
        <strain evidence="2 3">2285-97</strain>
    </source>
</reference>
<comment type="caution">
    <text evidence="2">The sequence shown here is derived from an EMBL/GenBank/DDBJ whole genome shotgun (WGS) entry which is preliminary data.</text>
</comment>
<dbReference type="Pfam" id="PF07104">
    <property type="entry name" value="DUF1366"/>
    <property type="match status" value="1"/>
</dbReference>
<dbReference type="Proteomes" id="UP000005388">
    <property type="component" value="Unassembled WGS sequence"/>
</dbReference>
<evidence type="ECO:0008006" key="4">
    <source>
        <dbReference type="Google" id="ProtNLM"/>
    </source>
</evidence>
<protein>
    <recommendedName>
        <fullName evidence="4">DUF1366 domain-containing protein</fullName>
    </recommendedName>
</protein>
<proteinExistence type="predicted"/>
<evidence type="ECO:0000256" key="1">
    <source>
        <dbReference type="SAM" id="Coils"/>
    </source>
</evidence>
<dbReference type="EMBL" id="AEUZ02000001">
    <property type="protein sequence ID" value="EHJ57320.1"/>
    <property type="molecule type" value="Genomic_DNA"/>
</dbReference>
<name>G5KEK7_9STRE</name>
<keyword evidence="3" id="KW-1185">Reference proteome</keyword>